<keyword evidence="7" id="KW-0029">Amino-acid transport</keyword>
<feature type="transmembrane region" description="Helical" evidence="11">
    <location>
        <begin position="270"/>
        <end position="295"/>
    </location>
</feature>
<feature type="transmembrane region" description="Helical" evidence="11">
    <location>
        <begin position="407"/>
        <end position="430"/>
    </location>
</feature>
<protein>
    <recommendedName>
        <fullName evidence="11">Amino acid transporter</fullName>
    </recommendedName>
</protein>
<comment type="similarity">
    <text evidence="11">Belongs to the dicarboxylate/amino acid:cation symporter (DAACS) (TC 2.A.23) family.</text>
</comment>
<keyword evidence="4" id="KW-0597">Phosphoprotein</keyword>
<keyword evidence="8 11" id="KW-1133">Transmembrane helix</keyword>
<dbReference type="SUPFAM" id="SSF118215">
    <property type="entry name" value="Proton glutamate symport protein"/>
    <property type="match status" value="1"/>
</dbReference>
<organism evidence="13 14">
    <name type="scientific">Seriola dumerili</name>
    <name type="common">Greater amberjack</name>
    <name type="synonym">Caranx dumerili</name>
    <dbReference type="NCBI Taxonomy" id="41447"/>
    <lineage>
        <taxon>Eukaryota</taxon>
        <taxon>Metazoa</taxon>
        <taxon>Chordata</taxon>
        <taxon>Craniata</taxon>
        <taxon>Vertebrata</taxon>
        <taxon>Euteleostomi</taxon>
        <taxon>Actinopterygii</taxon>
        <taxon>Neopterygii</taxon>
        <taxon>Teleostei</taxon>
        <taxon>Neoteleostei</taxon>
        <taxon>Acanthomorphata</taxon>
        <taxon>Carangaria</taxon>
        <taxon>Carangiformes</taxon>
        <taxon>Carangidae</taxon>
        <taxon>Seriola</taxon>
    </lineage>
</organism>
<evidence type="ECO:0000313" key="13">
    <source>
        <dbReference type="Ensembl" id="ENSSDUP00000005785.1"/>
    </source>
</evidence>
<evidence type="ECO:0000256" key="4">
    <source>
        <dbReference type="ARBA" id="ARBA00022553"/>
    </source>
</evidence>
<evidence type="ECO:0000313" key="14">
    <source>
        <dbReference type="Proteomes" id="UP000261420"/>
    </source>
</evidence>
<keyword evidence="10 11" id="KW-0472">Membrane</keyword>
<dbReference type="InterPro" id="IPR036458">
    <property type="entry name" value="Na:dicarbo_symporter_sf"/>
</dbReference>
<name>A0A3B4TIL6_SERDU</name>
<keyword evidence="6" id="KW-0479">Metal-binding</keyword>
<dbReference type="InterPro" id="IPR050746">
    <property type="entry name" value="DAACS"/>
</dbReference>
<feature type="transmembrane region" description="Helical" evidence="11">
    <location>
        <begin position="30"/>
        <end position="49"/>
    </location>
</feature>
<evidence type="ECO:0000256" key="5">
    <source>
        <dbReference type="ARBA" id="ARBA00022692"/>
    </source>
</evidence>
<evidence type="ECO:0000256" key="3">
    <source>
        <dbReference type="ARBA" id="ARBA00022475"/>
    </source>
</evidence>
<dbReference type="GO" id="GO:0005313">
    <property type="term" value="F:L-glutamate transmembrane transporter activity"/>
    <property type="evidence" value="ECO:0007669"/>
    <property type="project" value="TreeGrafter"/>
</dbReference>
<evidence type="ECO:0000256" key="2">
    <source>
        <dbReference type="ARBA" id="ARBA00022448"/>
    </source>
</evidence>
<evidence type="ECO:0000256" key="12">
    <source>
        <dbReference type="SAM" id="MobiDB-lite"/>
    </source>
</evidence>
<evidence type="ECO:0000256" key="7">
    <source>
        <dbReference type="ARBA" id="ARBA00022970"/>
    </source>
</evidence>
<keyword evidence="3" id="KW-1003">Cell membrane</keyword>
<sequence>MIMEESEEVSEAIIEDRTWKRCLDRIVQNILLASGLAGFAIGMIITTYFPLSEQEKFYIGFPGEILMRMFQMVSIPLIVTAVVSCISEAVDIPTKMARNVAVYFVLTTLASVAIGLILVVMMKPGVVSVTEDEKKPSIVYVLLDVASNMVPQNLVQACFQQYQTDRLEMEIHTVEPNSSVETLHTEVRMVGNYVEGANILGLTVCSLTFGMVLKGMGERGRIILNVLSIINQITKHVVNWILCYLPVGLLFLITRYVVEVLDLDRLYALGNFLAVVFLGLIIHAAIVLPIVYLLSVRRNPWVVFRGVYPALWTALLTSSSSATLPQTFHCCEQRISINRRITCLMLPIATNVSLNGTVLYEVVAAVFIAQLSDINLELRQLFTLGVTSAISTLKAVGIPATGVATTFFVLSAVGLPAMEAAILVVVNWLLDRCNTVVNVWGSCIAVAIINQLSRDEMEKQGANRRRTASSGAERHAQDAEIPSSSQTFESIESFHSVSEAYTD</sequence>
<dbReference type="InterPro" id="IPR001991">
    <property type="entry name" value="Na-dicarboxylate_symporter"/>
</dbReference>
<dbReference type="GeneTree" id="ENSGT00940000155397"/>
<keyword evidence="14" id="KW-1185">Reference proteome</keyword>
<feature type="compositionally biased region" description="Polar residues" evidence="12">
    <location>
        <begin position="482"/>
        <end position="503"/>
    </location>
</feature>
<dbReference type="AlphaFoldDB" id="A0A3B4TIL6"/>
<keyword evidence="5 11" id="KW-0812">Transmembrane</keyword>
<dbReference type="GO" id="GO:0015501">
    <property type="term" value="F:glutamate:sodium symporter activity"/>
    <property type="evidence" value="ECO:0007669"/>
    <property type="project" value="TreeGrafter"/>
</dbReference>
<feature type="transmembrane region" description="Helical" evidence="11">
    <location>
        <begin position="344"/>
        <end position="369"/>
    </location>
</feature>
<evidence type="ECO:0000256" key="1">
    <source>
        <dbReference type="ARBA" id="ARBA00004651"/>
    </source>
</evidence>
<dbReference type="GO" id="GO:0033229">
    <property type="term" value="F:cysteine transmembrane transporter activity"/>
    <property type="evidence" value="ECO:0007669"/>
    <property type="project" value="TreeGrafter"/>
</dbReference>
<proteinExistence type="inferred from homology"/>
<dbReference type="Proteomes" id="UP000261420">
    <property type="component" value="Unplaced"/>
</dbReference>
<dbReference type="GO" id="GO:0046872">
    <property type="term" value="F:metal ion binding"/>
    <property type="evidence" value="ECO:0007669"/>
    <property type="project" value="UniProtKB-KW"/>
</dbReference>
<keyword evidence="9" id="KW-0915">Sodium</keyword>
<accession>A0A3B4TIL6</accession>
<dbReference type="OMA" id="QCCEENV"/>
<feature type="transmembrane region" description="Helical" evidence="11">
    <location>
        <begin position="381"/>
        <end position="400"/>
    </location>
</feature>
<reference evidence="13" key="2">
    <citation type="submission" date="2025-09" db="UniProtKB">
        <authorList>
            <consortium name="Ensembl"/>
        </authorList>
    </citation>
    <scope>IDENTIFICATION</scope>
</reference>
<evidence type="ECO:0000256" key="8">
    <source>
        <dbReference type="ARBA" id="ARBA00022989"/>
    </source>
</evidence>
<feature type="region of interest" description="Disordered" evidence="12">
    <location>
        <begin position="459"/>
        <end position="503"/>
    </location>
</feature>
<evidence type="ECO:0000256" key="6">
    <source>
        <dbReference type="ARBA" id="ARBA00022723"/>
    </source>
</evidence>
<dbReference type="GO" id="GO:0005886">
    <property type="term" value="C:plasma membrane"/>
    <property type="evidence" value="ECO:0007669"/>
    <property type="project" value="UniProtKB-SubCell"/>
</dbReference>
<evidence type="ECO:0000256" key="11">
    <source>
        <dbReference type="RuleBase" id="RU361216"/>
    </source>
</evidence>
<dbReference type="Gene3D" id="1.10.3860.10">
    <property type="entry name" value="Sodium:dicarboxylate symporter"/>
    <property type="match status" value="1"/>
</dbReference>
<feature type="transmembrane region" description="Helical" evidence="11">
    <location>
        <begin position="197"/>
        <end position="216"/>
    </location>
</feature>
<comment type="subcellular location">
    <subcellularLocation>
        <location evidence="1">Cell membrane</location>
        <topology evidence="1">Multi-pass membrane protein</topology>
    </subcellularLocation>
    <subcellularLocation>
        <location evidence="11">Membrane</location>
        <topology evidence="11">Multi-pass membrane protein</topology>
    </subcellularLocation>
</comment>
<dbReference type="PANTHER" id="PTHR11958:SF109">
    <property type="entry name" value="EXCITATORY AMINO ACID TRANSPORTER 3"/>
    <property type="match status" value="1"/>
</dbReference>
<reference evidence="13" key="1">
    <citation type="submission" date="2025-08" db="UniProtKB">
        <authorList>
            <consortium name="Ensembl"/>
        </authorList>
    </citation>
    <scope>IDENTIFICATION</scope>
</reference>
<feature type="transmembrane region" description="Helical" evidence="11">
    <location>
        <begin position="237"/>
        <end position="258"/>
    </location>
</feature>
<dbReference type="PRINTS" id="PR00173">
    <property type="entry name" value="EDTRNSPORT"/>
</dbReference>
<keyword evidence="11" id="KW-0769">Symport</keyword>
<feature type="transmembrane region" description="Helical" evidence="11">
    <location>
        <begin position="102"/>
        <end position="122"/>
    </location>
</feature>
<dbReference type="Pfam" id="PF00375">
    <property type="entry name" value="SDF"/>
    <property type="match status" value="1"/>
</dbReference>
<feature type="transmembrane region" description="Helical" evidence="11">
    <location>
        <begin position="69"/>
        <end position="90"/>
    </location>
</feature>
<evidence type="ECO:0000256" key="9">
    <source>
        <dbReference type="ARBA" id="ARBA00023053"/>
    </source>
</evidence>
<dbReference type="PANTHER" id="PTHR11958">
    <property type="entry name" value="SODIUM/DICARBOXYLATE SYMPORTER-RELATED"/>
    <property type="match status" value="1"/>
</dbReference>
<keyword evidence="2 11" id="KW-0813">Transport</keyword>
<dbReference type="Ensembl" id="ENSSDUT00000005899.1">
    <property type="protein sequence ID" value="ENSSDUP00000005785.1"/>
    <property type="gene ID" value="ENSSDUG00000004277.1"/>
</dbReference>
<evidence type="ECO:0000256" key="10">
    <source>
        <dbReference type="ARBA" id="ARBA00023136"/>
    </source>
</evidence>